<protein>
    <submittedName>
        <fullName evidence="2">Uncharacterized protein</fullName>
    </submittedName>
</protein>
<feature type="region of interest" description="Disordered" evidence="1">
    <location>
        <begin position="419"/>
        <end position="511"/>
    </location>
</feature>
<feature type="compositionally biased region" description="Polar residues" evidence="1">
    <location>
        <begin position="864"/>
        <end position="873"/>
    </location>
</feature>
<gene>
    <name evidence="2" type="ORF">GRF29_164g1166314</name>
</gene>
<organism evidence="2 3">
    <name type="scientific">Pseudopithomyces chartarum</name>
    <dbReference type="NCBI Taxonomy" id="1892770"/>
    <lineage>
        <taxon>Eukaryota</taxon>
        <taxon>Fungi</taxon>
        <taxon>Dikarya</taxon>
        <taxon>Ascomycota</taxon>
        <taxon>Pezizomycotina</taxon>
        <taxon>Dothideomycetes</taxon>
        <taxon>Pleosporomycetidae</taxon>
        <taxon>Pleosporales</taxon>
        <taxon>Massarineae</taxon>
        <taxon>Didymosphaeriaceae</taxon>
        <taxon>Pseudopithomyces</taxon>
    </lineage>
</organism>
<feature type="compositionally biased region" description="Basic and acidic residues" evidence="1">
    <location>
        <begin position="445"/>
        <end position="456"/>
    </location>
</feature>
<feature type="region of interest" description="Disordered" evidence="1">
    <location>
        <begin position="857"/>
        <end position="876"/>
    </location>
</feature>
<feature type="compositionally biased region" description="Polar residues" evidence="1">
    <location>
        <begin position="493"/>
        <end position="511"/>
    </location>
</feature>
<feature type="compositionally biased region" description="Low complexity" evidence="1">
    <location>
        <begin position="470"/>
        <end position="492"/>
    </location>
</feature>
<feature type="compositionally biased region" description="Polar residues" evidence="1">
    <location>
        <begin position="569"/>
        <end position="582"/>
    </location>
</feature>
<evidence type="ECO:0000313" key="3">
    <source>
        <dbReference type="Proteomes" id="UP001280581"/>
    </source>
</evidence>
<feature type="compositionally biased region" description="Polar residues" evidence="1">
    <location>
        <begin position="962"/>
        <end position="982"/>
    </location>
</feature>
<sequence length="1066" mass="116207">MPSLYGVGISFRLAAQPLTASLTEKVELKRGYQTAANSKHAEKALMDSLGTPLPENRVPFPGEKDNFAVNWLGEVQFLQAVVQTSYEERDLDPTNEAASATTTRRVPKAMSTSGTRALLSHHVQQARTSSGDAYPMFPLPIRAGPQFPSESSRPESKALILHVKLSDKTFLFDPFDRTPQQLKIEIFFNGQLANCMLLHARDFPAGATSFNLLFAGTRVDYHAERPWVMHTPDLSVTAETCLQKSTATELQNRWAELCNALMKEADTRGIDVNGKRPPTGRYLRDLVTMQMPESVKNMQKDGSDRFGVIDVAVTVGSGRKMNVGVECLRTPTRLHDERYKYEVTEMSDCESVRSDGSTVTLTNTKTNDQEAEGGSHLHDSKLPQATVQEESVILPAEACPHGSMHAMVGRHIIGSDASTSSLPMSKMSDSYMLPGFSEQAGAGEPSRKRSRSEAAKVIHRNPGPRATRALHSTTSIHTSLSQQSGPSHSGHSTYTAPSLTSRKPQTQSNVNQYDSFEHADSYQPPYLAMIADLSSRFLTDSKPSPLRYSSSAYTTSPPPVPNSGEVISKTETSVLTSPNSRHTTSHSESDPLKPGVRQTGRTLLDSSIPLESDSSRKLPLRWSVESNHSLGNSPCLQPGPRTSTAYVPAHLVPSKDPSLPTELFMITENGHANLPYSSRPLFLQVVRSRTDLKRVVIRLRGRVVRSHYFTKPQTLILKTRAVLATTVNLQSSIHDYRGNMIPADMLRGSSALLRADRAPAAPTMTSSPSTRASPRPEMHGALHDGSGYPSCGGCNISNTNPNAIVTRAPPKALATPQTYGFISENPDATILGEQGPGENHLPSDLFRKPSMNENSREMARHRSTPSTQTNMTPTPFVDGPSELENDCEMNWSISFEDVDTVSVSGAFLSAITEATGSSFPSSTIDSLSDLLLEVSTPNFTANETRSDACFFTRPNIEGEGTVPSNLSMTSQNFQNDGLGSTSSKRRRTLPSNFALDGSSDSSSKSLRGNVDRSDITINLPLDKNCVIQHAVASRDGSALRQIKSERMGVFQEETVIVGCRYFVSGC</sequence>
<keyword evidence="3" id="KW-1185">Reference proteome</keyword>
<feature type="compositionally biased region" description="Polar residues" evidence="1">
    <location>
        <begin position="96"/>
        <end position="111"/>
    </location>
</feature>
<feature type="region of interest" description="Disordered" evidence="1">
    <location>
        <begin position="758"/>
        <end position="779"/>
    </location>
</feature>
<name>A0AAN6LRA1_9PLEO</name>
<evidence type="ECO:0000313" key="2">
    <source>
        <dbReference type="EMBL" id="KAK3201941.1"/>
    </source>
</evidence>
<dbReference type="Proteomes" id="UP001280581">
    <property type="component" value="Unassembled WGS sequence"/>
</dbReference>
<dbReference type="AlphaFoldDB" id="A0AAN6LRA1"/>
<comment type="caution">
    <text evidence="2">The sequence shown here is derived from an EMBL/GenBank/DDBJ whole genome shotgun (WGS) entry which is preliminary data.</text>
</comment>
<accession>A0AAN6LRA1</accession>
<feature type="region of interest" description="Disordered" evidence="1">
    <location>
        <begin position="89"/>
        <end position="111"/>
    </location>
</feature>
<feature type="region of interest" description="Disordered" evidence="1">
    <location>
        <begin position="960"/>
        <end position="986"/>
    </location>
</feature>
<feature type="compositionally biased region" description="Low complexity" evidence="1">
    <location>
        <begin position="758"/>
        <end position="773"/>
    </location>
</feature>
<reference evidence="2 3" key="1">
    <citation type="submission" date="2021-02" db="EMBL/GenBank/DDBJ databases">
        <title>Genome assembly of Pseudopithomyces chartarum.</title>
        <authorList>
            <person name="Jauregui R."/>
            <person name="Singh J."/>
            <person name="Voisey C."/>
        </authorList>
    </citation>
    <scope>NUCLEOTIDE SEQUENCE [LARGE SCALE GENOMIC DNA]</scope>
    <source>
        <strain evidence="2 3">AGR01</strain>
    </source>
</reference>
<proteinExistence type="predicted"/>
<dbReference type="EMBL" id="WVTA01000015">
    <property type="protein sequence ID" value="KAK3201941.1"/>
    <property type="molecule type" value="Genomic_DNA"/>
</dbReference>
<feature type="region of interest" description="Disordered" evidence="1">
    <location>
        <begin position="543"/>
        <end position="599"/>
    </location>
</feature>
<evidence type="ECO:0000256" key="1">
    <source>
        <dbReference type="SAM" id="MobiDB-lite"/>
    </source>
</evidence>